<dbReference type="InterPro" id="IPR027417">
    <property type="entry name" value="P-loop_NTPase"/>
</dbReference>
<evidence type="ECO:0000313" key="1">
    <source>
        <dbReference type="EMBL" id="AFA39158.1"/>
    </source>
</evidence>
<evidence type="ECO:0000313" key="2">
    <source>
        <dbReference type="Proteomes" id="UP000009062"/>
    </source>
</evidence>
<dbReference type="SUPFAM" id="SSF52540">
    <property type="entry name" value="P-loop containing nucleoside triphosphate hydrolases"/>
    <property type="match status" value="1"/>
</dbReference>
<dbReference type="eggNOG" id="arCOG06982">
    <property type="taxonomic scope" value="Archaea"/>
</dbReference>
<name>H6QA36_PYROT</name>
<organism evidence="1 2">
    <name type="scientific">Pyrobaculum oguniense (strain DSM 13380 / JCM 10595 / TE7)</name>
    <dbReference type="NCBI Taxonomy" id="698757"/>
    <lineage>
        <taxon>Archaea</taxon>
        <taxon>Thermoproteota</taxon>
        <taxon>Thermoprotei</taxon>
        <taxon>Thermoproteales</taxon>
        <taxon>Thermoproteaceae</taxon>
        <taxon>Pyrobaculum</taxon>
    </lineage>
</organism>
<dbReference type="Proteomes" id="UP000009062">
    <property type="component" value="Chromosome"/>
</dbReference>
<gene>
    <name evidence="1" type="ordered locus">Pogu_1131</name>
</gene>
<sequence length="288" mass="32733">MLRCLYSKAEIKVGRLSAEDLGIEGVSCDVAESVKLAVNVDAYRTAIQLYELLQNKFEDIKEVLKGIYSVVRGDDRQLVQKVRNDIEFVEKRVKADLDIAMEIKSYVDDYTIKEALDILFKLYEQYKQVAKDHDLFDDFFPLMLSVEKEGFVWRDTKTDARGRGLKTLSTVYAPALVAMYMLYAYGASDGRDVYLLVEEPEAHAHPVMAHFLGRLALRLAERAEERGYGFHAVFATHSLDFLTGAYGKVSKAYILRRSPDRIYVEGTWDGGSYIPGLSDTGAYQLFTR</sequence>
<reference evidence="1 2" key="1">
    <citation type="journal article" date="2012" name="Stand. Genomic Sci.">
        <title>Complete genome sequence of Pyrobaculum oguniense.</title>
        <authorList>
            <person name="Bernick D.L."/>
            <person name="Karplus K."/>
            <person name="Lui L.M."/>
            <person name="Coker J.K."/>
            <person name="Murphy J.N."/>
            <person name="Chan P.P."/>
            <person name="Cozen A.E."/>
            <person name="Lowe T.M."/>
        </authorList>
    </citation>
    <scope>NUCLEOTIDE SEQUENCE [LARGE SCALE GENOMIC DNA]</scope>
    <source>
        <strain evidence="1 2">TE7</strain>
    </source>
</reference>
<protein>
    <recommendedName>
        <fullName evidence="3">AAA domain-containing protein</fullName>
    </recommendedName>
</protein>
<accession>H6QA36</accession>
<dbReference type="HOGENOM" id="CLU_840964_0_0_2"/>
<dbReference type="KEGG" id="pog:Pogu_1131"/>
<dbReference type="STRING" id="698757.Pogu_1131"/>
<dbReference type="AlphaFoldDB" id="H6QA36"/>
<proteinExistence type="predicted"/>
<keyword evidence="2" id="KW-1185">Reference proteome</keyword>
<dbReference type="EMBL" id="CP003316">
    <property type="protein sequence ID" value="AFA39158.1"/>
    <property type="molecule type" value="Genomic_DNA"/>
</dbReference>
<evidence type="ECO:0008006" key="3">
    <source>
        <dbReference type="Google" id="ProtNLM"/>
    </source>
</evidence>